<dbReference type="PRINTS" id="PR01415">
    <property type="entry name" value="ANKYRIN"/>
</dbReference>
<gene>
    <name evidence="2" type="ordered locus">Aasi_1784</name>
</gene>
<name>C3L409_AMOA5</name>
<dbReference type="PANTHER" id="PTHR24184:SF11">
    <property type="entry name" value="ANKYRIN REPEAT AND SOCS BOX CONTAINING 3"/>
    <property type="match status" value="1"/>
</dbReference>
<keyword evidence="1" id="KW-0040">ANK repeat</keyword>
<dbReference type="Pfam" id="PF12796">
    <property type="entry name" value="Ank_2"/>
    <property type="match status" value="3"/>
</dbReference>
<dbReference type="PROSITE" id="PS50297">
    <property type="entry name" value="ANK_REP_REGION"/>
    <property type="match status" value="6"/>
</dbReference>
<feature type="repeat" description="ANK" evidence="1">
    <location>
        <begin position="320"/>
        <end position="341"/>
    </location>
</feature>
<dbReference type="Proteomes" id="UP000001227">
    <property type="component" value="Chromosome"/>
</dbReference>
<dbReference type="KEGG" id="aas:Aasi_1784"/>
<evidence type="ECO:0000256" key="1">
    <source>
        <dbReference type="PROSITE-ProRule" id="PRU00023"/>
    </source>
</evidence>
<feature type="repeat" description="ANK" evidence="1">
    <location>
        <begin position="458"/>
        <end position="490"/>
    </location>
</feature>
<protein>
    <submittedName>
        <fullName evidence="2">Uncharacterized protein</fullName>
    </submittedName>
</protein>
<feature type="repeat" description="ANK" evidence="1">
    <location>
        <begin position="355"/>
        <end position="387"/>
    </location>
</feature>
<evidence type="ECO:0000313" key="2">
    <source>
        <dbReference type="EMBL" id="ACP21050.1"/>
    </source>
</evidence>
<dbReference type="SUPFAM" id="SSF48403">
    <property type="entry name" value="Ankyrin repeat"/>
    <property type="match status" value="1"/>
</dbReference>
<evidence type="ECO:0000313" key="3">
    <source>
        <dbReference type="Proteomes" id="UP000001227"/>
    </source>
</evidence>
<dbReference type="PROSITE" id="PS51257">
    <property type="entry name" value="PROKAR_LIPOPROTEIN"/>
    <property type="match status" value="1"/>
</dbReference>
<dbReference type="AlphaFoldDB" id="C3L409"/>
<dbReference type="Gene3D" id="1.25.40.20">
    <property type="entry name" value="Ankyrin repeat-containing domain"/>
    <property type="match status" value="3"/>
</dbReference>
<dbReference type="Pfam" id="PF00023">
    <property type="entry name" value="Ank"/>
    <property type="match status" value="1"/>
</dbReference>
<organism evidence="2 3">
    <name type="scientific">Amoebophilus asiaticus (strain 5a2)</name>
    <dbReference type="NCBI Taxonomy" id="452471"/>
    <lineage>
        <taxon>Bacteria</taxon>
        <taxon>Pseudomonadati</taxon>
        <taxon>Bacteroidota</taxon>
        <taxon>Cytophagia</taxon>
        <taxon>Cytophagales</taxon>
        <taxon>Amoebophilaceae</taxon>
        <taxon>Candidatus Amoebophilus</taxon>
    </lineage>
</organism>
<dbReference type="PANTHER" id="PTHR24184">
    <property type="entry name" value="SI:CH211-189E2.2"/>
    <property type="match status" value="1"/>
</dbReference>
<dbReference type="InterPro" id="IPR002110">
    <property type="entry name" value="Ankyrin_rpt"/>
</dbReference>
<feature type="repeat" description="ANK" evidence="1">
    <location>
        <begin position="285"/>
        <end position="306"/>
    </location>
</feature>
<dbReference type="RefSeq" id="WP_012473121.1">
    <property type="nucleotide sequence ID" value="NC_010830.1"/>
</dbReference>
<reference evidence="2 3" key="1">
    <citation type="journal article" date="2010" name="J. Bacteriol.">
        <title>The genome of the amoeba symbiont 'Candidatus Amoebophilus asiaticus' reveals common mechanisms for host cell interaction among amoeba-associated bacteria.</title>
        <authorList>
            <person name="Schmitz-Esser S."/>
            <person name="Tischler P."/>
            <person name="Arnold R."/>
            <person name="Montanaro J."/>
            <person name="Wagner M."/>
            <person name="Rattei T."/>
            <person name="Horn M."/>
        </authorList>
    </citation>
    <scope>NUCLEOTIDE SEQUENCE [LARGE SCALE GENOMIC DNA]</scope>
    <source>
        <strain evidence="2 3">5a2</strain>
    </source>
</reference>
<dbReference type="STRING" id="452471.Aasi_1784"/>
<dbReference type="SMART" id="SM00248">
    <property type="entry name" value="ANK"/>
    <property type="match status" value="8"/>
</dbReference>
<accession>C3L409</accession>
<feature type="repeat" description="ANK" evidence="1">
    <location>
        <begin position="252"/>
        <end position="284"/>
    </location>
</feature>
<proteinExistence type="predicted"/>
<sequence length="511" mass="56542">MQFSKKENYLVIMLAICCLQILVSCGCGNNPTSLITKKNHIPKKVKPIPPVHLLLSSNKQILNNTDKSFNLSLENTSATIANLSDGILKITLHEEGGSGSTLRYATNTNIYEHQKAVEKPLSYFTQQVTLKKGDAPLVIPFKLHTLPTVTSVKITVKLEYKGKKDIVPPLTIVWDAISPITEDMIQSVVHNGYKLLADILTKLQKGEEIAINDVTAVYPKETALHQAVKLGDEYIVELLLEKGASINIQNIEGETVLHLATNSNNTDLAKKIIGKGAKLEVQNKRGYTPLHLAAEQGYIDVAKELIPHLNSEQLNLANIEGQTPLHLAASWGHSKVVSLLIPYLDTWELNQKDLQGNSALYKASQYGHIETVKRLLDAGAKIDEANGLGFTPLHISIIEGTSAVARELTNRLSTEQLNQPDINEYTPLYLAILHSHTEIAEELIKKLEPAQLNKQNDQENTPLHKAVEKGNIKIAKQLIAKGADITIKNKKDQSPMDLAKLDEMRRILQLM</sequence>
<dbReference type="EMBL" id="CP001102">
    <property type="protein sequence ID" value="ACP21050.1"/>
    <property type="molecule type" value="Genomic_DNA"/>
</dbReference>
<dbReference type="InterPro" id="IPR036770">
    <property type="entry name" value="Ankyrin_rpt-contain_sf"/>
</dbReference>
<dbReference type="HOGENOM" id="CLU_532823_0_0_10"/>
<dbReference type="PROSITE" id="PS50088">
    <property type="entry name" value="ANK_REPEAT"/>
    <property type="match status" value="6"/>
</dbReference>
<feature type="repeat" description="ANK" evidence="1">
    <location>
        <begin position="219"/>
        <end position="251"/>
    </location>
</feature>
<keyword evidence="3" id="KW-1185">Reference proteome</keyword>
<dbReference type="eggNOG" id="COG0666">
    <property type="taxonomic scope" value="Bacteria"/>
</dbReference>